<keyword evidence="2" id="KW-0560">Oxidoreductase</keyword>
<sequence>MERRTFLTLSSVTALYVLSGCGGSAGTMNDTPGGENPGGGGTPAAGTLPVPTLLKPTYKNGTQHYDLNIIESTHTFFKGTDTQTYAVDSSYLGPTLLLRNGDKVSINYTNMLNEKISMHGHGMHLPAKMDGTAHQEFLPGYSWSAEYTVNQKACTNWYHPHTLHKTAEQVYKGIAGLIIIEDSESDRLDLPKRYGEDDIPLVLQDRKFNTDGQIIYTPSRQEIMRGYIGDTFIANGAIEPTFEAEAKEIRFRILNGSNSTVYELGFSDGRTFRQIATDNAFLESPVRMNRLVLSPAERAEIVVDFTGELNRTLTLHEFNYEKTFVKINVSRNPASSTVLPARLTALDTLGTALNTRSFSLGGRMGNFTINGRSMDINVINETVSLGQTEEWTVTNTMNIDHNFHIHATHFRLVKRNGRTTIAANEQGYKDTVYIPAGENVTFQVKMTNYTDTAIPYMYHCHFLEHEDNGMMGQFIVV</sequence>
<dbReference type="EMBL" id="FPHL01000021">
    <property type="protein sequence ID" value="SFV60184.1"/>
    <property type="molecule type" value="Genomic_DNA"/>
</dbReference>
<dbReference type="PANTHER" id="PTHR48267">
    <property type="entry name" value="CUPREDOXIN SUPERFAMILY PROTEIN"/>
    <property type="match status" value="1"/>
</dbReference>
<dbReference type="InterPro" id="IPR002355">
    <property type="entry name" value="Cu_oxidase_Cu_BS"/>
</dbReference>
<gene>
    <name evidence="6" type="ORF">MNB_SV-10-67</name>
</gene>
<dbReference type="Gene3D" id="2.60.40.420">
    <property type="entry name" value="Cupredoxins - blue copper proteins"/>
    <property type="match status" value="3"/>
</dbReference>
<feature type="domain" description="Plastocyanin-like" evidence="4">
    <location>
        <begin position="365"/>
        <end position="476"/>
    </location>
</feature>
<dbReference type="InterPro" id="IPR008972">
    <property type="entry name" value="Cupredoxin"/>
</dbReference>
<dbReference type="GO" id="GO:0016491">
    <property type="term" value="F:oxidoreductase activity"/>
    <property type="evidence" value="ECO:0007669"/>
    <property type="project" value="UniProtKB-KW"/>
</dbReference>
<name>A0A1W1C366_9ZZZZ</name>
<dbReference type="InterPro" id="IPR011706">
    <property type="entry name" value="Cu-oxidase_C"/>
</dbReference>
<dbReference type="PANTHER" id="PTHR48267:SF1">
    <property type="entry name" value="BILIRUBIN OXIDASE"/>
    <property type="match status" value="1"/>
</dbReference>
<evidence type="ECO:0000256" key="2">
    <source>
        <dbReference type="ARBA" id="ARBA00023002"/>
    </source>
</evidence>
<dbReference type="InterPro" id="IPR045087">
    <property type="entry name" value="Cu-oxidase_fam"/>
</dbReference>
<accession>A0A1W1C366</accession>
<dbReference type="InterPro" id="IPR011707">
    <property type="entry name" value="Cu-oxidase-like_N"/>
</dbReference>
<organism evidence="6">
    <name type="scientific">hydrothermal vent metagenome</name>
    <dbReference type="NCBI Taxonomy" id="652676"/>
    <lineage>
        <taxon>unclassified sequences</taxon>
        <taxon>metagenomes</taxon>
        <taxon>ecological metagenomes</taxon>
    </lineage>
</organism>
<evidence type="ECO:0000259" key="5">
    <source>
        <dbReference type="Pfam" id="PF07732"/>
    </source>
</evidence>
<evidence type="ECO:0000313" key="6">
    <source>
        <dbReference type="EMBL" id="SFV60184.1"/>
    </source>
</evidence>
<dbReference type="SUPFAM" id="SSF49503">
    <property type="entry name" value="Cupredoxins"/>
    <property type="match status" value="3"/>
</dbReference>
<dbReference type="AlphaFoldDB" id="A0A1W1C366"/>
<feature type="domain" description="Plastocyanin-like" evidence="5">
    <location>
        <begin position="72"/>
        <end position="184"/>
    </location>
</feature>
<dbReference type="Pfam" id="PF07731">
    <property type="entry name" value="Cu-oxidase_2"/>
    <property type="match status" value="1"/>
</dbReference>
<dbReference type="CDD" id="cd13867">
    <property type="entry name" value="CuRO_2_CueO_FtsP"/>
    <property type="match status" value="1"/>
</dbReference>
<evidence type="ECO:0000259" key="4">
    <source>
        <dbReference type="Pfam" id="PF07731"/>
    </source>
</evidence>
<dbReference type="PROSITE" id="PS00080">
    <property type="entry name" value="MULTICOPPER_OXIDASE2"/>
    <property type="match status" value="1"/>
</dbReference>
<dbReference type="CDD" id="cd13890">
    <property type="entry name" value="CuRO_3_CueO_FtsP"/>
    <property type="match status" value="1"/>
</dbReference>
<dbReference type="PROSITE" id="PS51257">
    <property type="entry name" value="PROKAR_LIPOPROTEIN"/>
    <property type="match status" value="1"/>
</dbReference>
<feature type="region of interest" description="Disordered" evidence="3">
    <location>
        <begin position="27"/>
        <end position="47"/>
    </location>
</feature>
<protein>
    <submittedName>
        <fullName evidence="6">Multicopper oxidase</fullName>
    </submittedName>
</protein>
<keyword evidence="1" id="KW-0479">Metal-binding</keyword>
<reference evidence="6" key="1">
    <citation type="submission" date="2016-10" db="EMBL/GenBank/DDBJ databases">
        <authorList>
            <person name="de Groot N.N."/>
        </authorList>
    </citation>
    <scope>NUCLEOTIDE SEQUENCE</scope>
</reference>
<proteinExistence type="predicted"/>
<evidence type="ECO:0000256" key="1">
    <source>
        <dbReference type="ARBA" id="ARBA00022723"/>
    </source>
</evidence>
<dbReference type="Pfam" id="PF07732">
    <property type="entry name" value="Cu-oxidase_3"/>
    <property type="match status" value="1"/>
</dbReference>
<evidence type="ECO:0000256" key="3">
    <source>
        <dbReference type="SAM" id="MobiDB-lite"/>
    </source>
</evidence>
<dbReference type="GO" id="GO:0005507">
    <property type="term" value="F:copper ion binding"/>
    <property type="evidence" value="ECO:0007669"/>
    <property type="project" value="InterPro"/>
</dbReference>
<dbReference type="CDD" id="cd04232">
    <property type="entry name" value="CuRO_1_CueO_FtsP"/>
    <property type="match status" value="1"/>
</dbReference>